<feature type="domain" description="Thioredoxin" evidence="2">
    <location>
        <begin position="1"/>
        <end position="105"/>
    </location>
</feature>
<organism evidence="3 4">
    <name type="scientific">Chaetoceros tenuissimus</name>
    <dbReference type="NCBI Taxonomy" id="426638"/>
    <lineage>
        <taxon>Eukaryota</taxon>
        <taxon>Sar</taxon>
        <taxon>Stramenopiles</taxon>
        <taxon>Ochrophyta</taxon>
        <taxon>Bacillariophyta</taxon>
        <taxon>Coscinodiscophyceae</taxon>
        <taxon>Chaetocerotophycidae</taxon>
        <taxon>Chaetocerotales</taxon>
        <taxon>Chaetocerotaceae</taxon>
        <taxon>Chaetoceros</taxon>
    </lineage>
</organism>
<accession>A0AAD3D4R3</accession>
<dbReference type="Pfam" id="PF00085">
    <property type="entry name" value="Thioredoxin"/>
    <property type="match status" value="1"/>
</dbReference>
<dbReference type="AlphaFoldDB" id="A0AAD3D4R3"/>
<protein>
    <submittedName>
        <fullName evidence="3">Thioredoxin-like</fullName>
    </submittedName>
</protein>
<sequence length="130" mass="14706">MVHNVKDLNEFKTIMKDEMKLIVVLYSAEWCSPCKSIKPKVQELAEKNPDIIFLTVDINEANDVAAAMKIVSVPTFQFYRKGVEIHEVVGADEDALRKGIDKCLAIVHHENPNQCSSFESSNLHYKISVD</sequence>
<dbReference type="InterPro" id="IPR013766">
    <property type="entry name" value="Thioredoxin_domain"/>
</dbReference>
<dbReference type="Gene3D" id="3.40.30.10">
    <property type="entry name" value="Glutaredoxin"/>
    <property type="match status" value="1"/>
</dbReference>
<name>A0AAD3D4R3_9STRA</name>
<dbReference type="Proteomes" id="UP001054902">
    <property type="component" value="Unassembled WGS sequence"/>
</dbReference>
<dbReference type="PROSITE" id="PS51352">
    <property type="entry name" value="THIOREDOXIN_2"/>
    <property type="match status" value="1"/>
</dbReference>
<comment type="caution">
    <text evidence="3">The sequence shown here is derived from an EMBL/GenBank/DDBJ whole genome shotgun (WGS) entry which is preliminary data.</text>
</comment>
<evidence type="ECO:0000256" key="1">
    <source>
        <dbReference type="ARBA" id="ARBA00023157"/>
    </source>
</evidence>
<keyword evidence="4" id="KW-1185">Reference proteome</keyword>
<evidence type="ECO:0000313" key="4">
    <source>
        <dbReference type="Proteomes" id="UP001054902"/>
    </source>
</evidence>
<evidence type="ECO:0000313" key="3">
    <source>
        <dbReference type="EMBL" id="GFH57748.1"/>
    </source>
</evidence>
<dbReference type="SUPFAM" id="SSF52833">
    <property type="entry name" value="Thioredoxin-like"/>
    <property type="match status" value="1"/>
</dbReference>
<dbReference type="EMBL" id="BLLK01000058">
    <property type="protein sequence ID" value="GFH57748.1"/>
    <property type="molecule type" value="Genomic_DNA"/>
</dbReference>
<proteinExistence type="predicted"/>
<dbReference type="CDD" id="cd02947">
    <property type="entry name" value="TRX_family"/>
    <property type="match status" value="1"/>
</dbReference>
<dbReference type="InterPro" id="IPR036249">
    <property type="entry name" value="Thioredoxin-like_sf"/>
</dbReference>
<keyword evidence="1" id="KW-1015">Disulfide bond</keyword>
<gene>
    <name evidence="3" type="ORF">CTEN210_14224</name>
</gene>
<dbReference type="PANTHER" id="PTHR46115">
    <property type="entry name" value="THIOREDOXIN-LIKE PROTEIN 1"/>
    <property type="match status" value="1"/>
</dbReference>
<evidence type="ECO:0000259" key="2">
    <source>
        <dbReference type="PROSITE" id="PS51352"/>
    </source>
</evidence>
<reference evidence="3 4" key="1">
    <citation type="journal article" date="2021" name="Sci. Rep.">
        <title>The genome of the diatom Chaetoceros tenuissimus carries an ancient integrated fragment of an extant virus.</title>
        <authorList>
            <person name="Hongo Y."/>
            <person name="Kimura K."/>
            <person name="Takaki Y."/>
            <person name="Yoshida Y."/>
            <person name="Baba S."/>
            <person name="Kobayashi G."/>
            <person name="Nagasaki K."/>
            <person name="Hano T."/>
            <person name="Tomaru Y."/>
        </authorList>
    </citation>
    <scope>NUCLEOTIDE SEQUENCE [LARGE SCALE GENOMIC DNA]</scope>
    <source>
        <strain evidence="3 4">NIES-3715</strain>
    </source>
</reference>
<dbReference type="FunFam" id="3.40.30.10:FF:000245">
    <property type="entry name" value="Thioredoxin"/>
    <property type="match status" value="1"/>
</dbReference>